<feature type="transmembrane region" description="Helical" evidence="1">
    <location>
        <begin position="83"/>
        <end position="100"/>
    </location>
</feature>
<keyword evidence="2" id="KW-1185">Reference proteome</keyword>
<protein>
    <submittedName>
        <fullName evidence="3">Uncharacterized protein</fullName>
    </submittedName>
</protein>
<organism evidence="2 3">
    <name type="scientific">Romanomermis culicivorax</name>
    <name type="common">Nematode worm</name>
    <dbReference type="NCBI Taxonomy" id="13658"/>
    <lineage>
        <taxon>Eukaryota</taxon>
        <taxon>Metazoa</taxon>
        <taxon>Ecdysozoa</taxon>
        <taxon>Nematoda</taxon>
        <taxon>Enoplea</taxon>
        <taxon>Dorylaimia</taxon>
        <taxon>Mermithida</taxon>
        <taxon>Mermithoidea</taxon>
        <taxon>Mermithidae</taxon>
        <taxon>Romanomermis</taxon>
    </lineage>
</organism>
<evidence type="ECO:0000313" key="3">
    <source>
        <dbReference type="WBParaSite" id="nRc.2.0.1.t12060-RA"/>
    </source>
</evidence>
<keyword evidence="1" id="KW-0812">Transmembrane</keyword>
<proteinExistence type="predicted"/>
<keyword evidence="1" id="KW-0472">Membrane</keyword>
<dbReference type="WBParaSite" id="nRc.2.0.1.t12060-RA">
    <property type="protein sequence ID" value="nRc.2.0.1.t12060-RA"/>
    <property type="gene ID" value="nRc.2.0.1.g12060"/>
</dbReference>
<name>A0A915ID00_ROMCU</name>
<dbReference type="Proteomes" id="UP000887565">
    <property type="component" value="Unplaced"/>
</dbReference>
<reference evidence="3" key="1">
    <citation type="submission" date="2022-11" db="UniProtKB">
        <authorList>
            <consortium name="WormBaseParasite"/>
        </authorList>
    </citation>
    <scope>IDENTIFICATION</scope>
</reference>
<sequence>MHKESHRWAIESSLSWTIEAPPSWSIEALLIELSELSPVGLCSLLHAKRRSLQGGRSHPQVIHNEIQPFTSAMQQCAREMHPSAICSFIIICVHIYVGVFL</sequence>
<evidence type="ECO:0000256" key="1">
    <source>
        <dbReference type="SAM" id="Phobius"/>
    </source>
</evidence>
<keyword evidence="1" id="KW-1133">Transmembrane helix</keyword>
<evidence type="ECO:0000313" key="2">
    <source>
        <dbReference type="Proteomes" id="UP000887565"/>
    </source>
</evidence>
<accession>A0A915ID00</accession>
<dbReference type="AlphaFoldDB" id="A0A915ID00"/>